<keyword evidence="2" id="KW-1185">Reference proteome</keyword>
<evidence type="ECO:0000313" key="2">
    <source>
        <dbReference type="Proteomes" id="UP000284892"/>
    </source>
</evidence>
<reference evidence="1 2" key="1">
    <citation type="submission" date="2018-09" db="EMBL/GenBank/DDBJ databases">
        <title>Genomic Encyclopedia of Archaeal and Bacterial Type Strains, Phase II (KMG-II): from individual species to whole genera.</title>
        <authorList>
            <person name="Goeker M."/>
        </authorList>
    </citation>
    <scope>NUCLEOTIDE SEQUENCE [LARGE SCALE GENOMIC DNA]</scope>
    <source>
        <strain evidence="1 2">DSM 26283</strain>
    </source>
</reference>
<dbReference type="Proteomes" id="UP000284892">
    <property type="component" value="Unassembled WGS sequence"/>
</dbReference>
<evidence type="ECO:0000313" key="1">
    <source>
        <dbReference type="EMBL" id="RKE95116.1"/>
    </source>
</evidence>
<dbReference type="PROSITE" id="PS51257">
    <property type="entry name" value="PROKAR_LIPOPROTEIN"/>
    <property type="match status" value="1"/>
</dbReference>
<evidence type="ECO:0008006" key="3">
    <source>
        <dbReference type="Google" id="ProtNLM"/>
    </source>
</evidence>
<protein>
    <recommendedName>
        <fullName evidence="3">Lipoprotein</fullName>
    </recommendedName>
</protein>
<comment type="caution">
    <text evidence="1">The sequence shown here is derived from an EMBL/GenBank/DDBJ whole genome shotgun (WGS) entry which is preliminary data.</text>
</comment>
<name>A0A420DLF8_9FLAO</name>
<organism evidence="1 2">
    <name type="scientific">Ichthyenterobacterium magnum</name>
    <dbReference type="NCBI Taxonomy" id="1230530"/>
    <lineage>
        <taxon>Bacteria</taxon>
        <taxon>Pseudomonadati</taxon>
        <taxon>Bacteroidota</taxon>
        <taxon>Flavobacteriia</taxon>
        <taxon>Flavobacteriales</taxon>
        <taxon>Flavobacteriaceae</taxon>
        <taxon>Ichthyenterobacterium</taxon>
    </lineage>
</organism>
<sequence length="393" mass="46204">MKKLLLLTVLFSVLVSCGGKQQIEKALYSGNYDQAITKALKKLENNKDKKRKQQFIVMLQDAYYKVVEHDLKSIAHLKKDGNPEQYKTIYEVYMNLNARQNAIKPVLPLQVDGKQITFEFNDYSNEIVDYRYKTSDYLIDKGIALLDAGDKYKAREAYLIFEYIERINPNFEENRDLIIEARQKGTDHVIVSITNNTHQIIPQRLEADLLDFDTYGLNQFWTEYHANQNQNIDYDYAMQLQLKRINISPEKLYEKQLLRERQIIDGWRYQLDSNGNVMQDSLGNDIKVDKIVNVRARYFKFNQFKSTQLIADVVYSDIKTNQVLDAFAIDSEFVFDHHYATYRGDKRALHRDDKNLLNNKRVHFPTDAQMVFDTGEDLKLKLKDIINSYQLRG</sequence>
<accession>A0A420DLF8</accession>
<dbReference type="AlphaFoldDB" id="A0A420DLF8"/>
<gene>
    <name evidence="1" type="ORF">BXY80_1300</name>
</gene>
<dbReference type="RefSeq" id="WP_245977195.1">
    <property type="nucleotide sequence ID" value="NZ_RAQJ01000002.1"/>
</dbReference>
<proteinExistence type="predicted"/>
<dbReference type="EMBL" id="RAQJ01000002">
    <property type="protein sequence ID" value="RKE95116.1"/>
    <property type="molecule type" value="Genomic_DNA"/>
</dbReference>